<evidence type="ECO:0000256" key="1">
    <source>
        <dbReference type="SAM" id="Phobius"/>
    </source>
</evidence>
<feature type="transmembrane region" description="Helical" evidence="1">
    <location>
        <begin position="52"/>
        <end position="75"/>
    </location>
</feature>
<sequence length="377" mass="40205">MPDGVLAELIVRLKAVGHEKVQEQADKTTKVIQRAGIETEKTSKRWGLAFKAAGLVTAGLFAAVLKGGPITAMYLSHMWQSIGWLADTIMEKAGAWVILAGITNQFHELNKEASGMSPIVADLARALGVLVIAITGLGIAFGLLNIVMGLNPVIFALGLLIGALVLLDSWWKRNVDSMGLFAAAVDGAKKFIKDLAEFITTGQIPENWTIIWTKVKAVTDEKIAAIKEAFSDFMGKLKEQARETFEAIKETIASKLQSAYEAVVATLERMKAALRATIAYFAANPVVRYITTIVRTVAAAISRQAGGAVSAFQPYLVGERGPEMFVPAASGGITPAHALGGGFGGSIEIRNVIELDGRVIAESVNKVMADSLRRLGG</sequence>
<dbReference type="EMBL" id="MT144477">
    <property type="protein sequence ID" value="QJA54100.1"/>
    <property type="molecule type" value="Genomic_DNA"/>
</dbReference>
<proteinExistence type="predicted"/>
<keyword evidence="1" id="KW-0812">Transmembrane</keyword>
<accession>A0A6H2A3S6</accession>
<feature type="transmembrane region" description="Helical" evidence="1">
    <location>
        <begin position="153"/>
        <end position="171"/>
    </location>
</feature>
<dbReference type="Gene3D" id="1.20.120.20">
    <property type="entry name" value="Apolipoprotein"/>
    <property type="match status" value="1"/>
</dbReference>
<evidence type="ECO:0000313" key="2">
    <source>
        <dbReference type="EMBL" id="QJA54100.1"/>
    </source>
</evidence>
<protein>
    <submittedName>
        <fullName evidence="2">Putative tail tape measure protein</fullName>
    </submittedName>
</protein>
<keyword evidence="1" id="KW-1133">Transmembrane helix</keyword>
<dbReference type="AlphaFoldDB" id="A0A6H2A3S6"/>
<keyword evidence="1" id="KW-0472">Membrane</keyword>
<name>A0A6H2A3S6_9ZZZZ</name>
<feature type="transmembrane region" description="Helical" evidence="1">
    <location>
        <begin position="123"/>
        <end position="147"/>
    </location>
</feature>
<gene>
    <name evidence="2" type="ORF">TM448A04350_0003</name>
</gene>
<organism evidence="2">
    <name type="scientific">viral metagenome</name>
    <dbReference type="NCBI Taxonomy" id="1070528"/>
    <lineage>
        <taxon>unclassified sequences</taxon>
        <taxon>metagenomes</taxon>
        <taxon>organismal metagenomes</taxon>
    </lineage>
</organism>
<reference evidence="2" key="1">
    <citation type="submission" date="2020-03" db="EMBL/GenBank/DDBJ databases">
        <title>The deep terrestrial virosphere.</title>
        <authorList>
            <person name="Holmfeldt K."/>
            <person name="Nilsson E."/>
            <person name="Simone D."/>
            <person name="Lopez-Fernandez M."/>
            <person name="Wu X."/>
            <person name="de Brujin I."/>
            <person name="Lundin D."/>
            <person name="Andersson A."/>
            <person name="Bertilsson S."/>
            <person name="Dopson M."/>
        </authorList>
    </citation>
    <scope>NUCLEOTIDE SEQUENCE</scope>
    <source>
        <strain evidence="2">TM448A04350</strain>
    </source>
</reference>